<dbReference type="EMBL" id="BMJT01000005">
    <property type="protein sequence ID" value="GGG23270.1"/>
    <property type="molecule type" value="Genomic_DNA"/>
</dbReference>
<keyword evidence="7 11" id="KW-0285">Flavoprotein</keyword>
<dbReference type="Gene3D" id="3.90.660.20">
    <property type="entry name" value="Protoporphyrinogen oxidase, mitochondrial, domain 2"/>
    <property type="match status" value="1"/>
</dbReference>
<protein>
    <recommendedName>
        <fullName evidence="6 11">Coproporphyrinogen III oxidase</fullName>
        <ecNumber evidence="5 11">1.3.3.15</ecNumber>
    </recommendedName>
</protein>
<dbReference type="GO" id="GO:0005737">
    <property type="term" value="C:cytoplasm"/>
    <property type="evidence" value="ECO:0007669"/>
    <property type="project" value="UniProtKB-SubCell"/>
</dbReference>
<comment type="subcellular location">
    <subcellularLocation>
        <location evidence="11">Cytoplasm</location>
    </subcellularLocation>
</comment>
<dbReference type="Pfam" id="PF01593">
    <property type="entry name" value="Amino_oxidase"/>
    <property type="match status" value="1"/>
</dbReference>
<evidence type="ECO:0000313" key="13">
    <source>
        <dbReference type="EMBL" id="GGG23270.1"/>
    </source>
</evidence>
<evidence type="ECO:0000256" key="4">
    <source>
        <dbReference type="ARBA" id="ARBA00008310"/>
    </source>
</evidence>
<dbReference type="AlphaFoldDB" id="A0A917LH69"/>
<evidence type="ECO:0000256" key="10">
    <source>
        <dbReference type="ARBA" id="ARBA00023133"/>
    </source>
</evidence>
<sequence length="469" mass="52507">MADQEQRRKIVVVGGGITGLTTAYYLQKQIREQCLPIDVLLIEASLRLGGKIQTYRKNNVIMERGPESFFDREGHIHQLAKELKIDSQLTANKLGPTYVAVGSQLYPIPERLMAGDAPHVSSFITSGLFSISGKIRASGDFVISRTKEKIDQPVGPFFRRRFGAEIVENLVEPLLASVYAGDVEQLSLQSTFPQLYHLEQQHRSLLLGMRKEQSSIFYGSPSKNEDEGIFETFTNGLETLVEAMEHALLPQTVMKGIKVERIETTTTKTAVVLSHTAPVMADQVVVATPFYVTEQLLAAYHIKPLQQMTAATMATVNMIFHKDQALDWNALAFFVSRNSDFAITSCTWSNLKWPLTANKEQVLLRIYIGRVGDETIVELSDKEIEETVLQDLKKTTDITGRPQQTVITRWKKGMPQYTVGHQQRVAEIKQILQKECPSIHVAGSSFEGISIPECIAQGKQVAQQLLMKE</sequence>
<dbReference type="GO" id="GO:0004729">
    <property type="term" value="F:oxygen-dependent protoporphyrinogen oxidase activity"/>
    <property type="evidence" value="ECO:0007669"/>
    <property type="project" value="UniProtKB-UniRule"/>
</dbReference>
<evidence type="ECO:0000256" key="8">
    <source>
        <dbReference type="ARBA" id="ARBA00022827"/>
    </source>
</evidence>
<comment type="caution">
    <text evidence="13">The sequence shown here is derived from an EMBL/GenBank/DDBJ whole genome shotgun (WGS) entry which is preliminary data.</text>
</comment>
<comment type="catalytic activity">
    <reaction evidence="1">
        <text>coproporphyrinogen III + 3 O2 = coproporphyrin III + 3 H2O2</text>
        <dbReference type="Rhea" id="RHEA:43436"/>
        <dbReference type="ChEBI" id="CHEBI:15379"/>
        <dbReference type="ChEBI" id="CHEBI:16240"/>
        <dbReference type="ChEBI" id="CHEBI:57309"/>
        <dbReference type="ChEBI" id="CHEBI:131725"/>
        <dbReference type="EC" id="1.3.3.15"/>
    </reaction>
    <physiologicalReaction direction="left-to-right" evidence="1">
        <dbReference type="Rhea" id="RHEA:43437"/>
    </physiologicalReaction>
</comment>
<organism evidence="13 14">
    <name type="scientific">Lysinibacillus alkalisoli</name>
    <dbReference type="NCBI Taxonomy" id="1911548"/>
    <lineage>
        <taxon>Bacteria</taxon>
        <taxon>Bacillati</taxon>
        <taxon>Bacillota</taxon>
        <taxon>Bacilli</taxon>
        <taxon>Bacillales</taxon>
        <taxon>Bacillaceae</taxon>
        <taxon>Lysinibacillus</taxon>
    </lineage>
</organism>
<reference evidence="13" key="1">
    <citation type="journal article" date="2014" name="Int. J. Syst. Evol. Microbiol.">
        <title>Complete genome sequence of Corynebacterium casei LMG S-19264T (=DSM 44701T), isolated from a smear-ripened cheese.</title>
        <authorList>
            <consortium name="US DOE Joint Genome Institute (JGI-PGF)"/>
            <person name="Walter F."/>
            <person name="Albersmeier A."/>
            <person name="Kalinowski J."/>
            <person name="Ruckert C."/>
        </authorList>
    </citation>
    <scope>NUCLEOTIDE SEQUENCE</scope>
    <source>
        <strain evidence="13">CGMCC 1.15760</strain>
    </source>
</reference>
<evidence type="ECO:0000256" key="9">
    <source>
        <dbReference type="ARBA" id="ARBA00023002"/>
    </source>
</evidence>
<dbReference type="InterPro" id="IPR002937">
    <property type="entry name" value="Amino_oxidase"/>
</dbReference>
<name>A0A917LH69_9BACI</name>
<evidence type="ECO:0000256" key="1">
    <source>
        <dbReference type="ARBA" id="ARBA00001755"/>
    </source>
</evidence>
<comment type="cofactor">
    <cofactor evidence="2 11">
        <name>FAD</name>
        <dbReference type="ChEBI" id="CHEBI:57692"/>
    </cofactor>
</comment>
<dbReference type="InterPro" id="IPR004572">
    <property type="entry name" value="Protoporphyrinogen_oxidase"/>
</dbReference>
<evidence type="ECO:0000313" key="14">
    <source>
        <dbReference type="Proteomes" id="UP000616608"/>
    </source>
</evidence>
<evidence type="ECO:0000256" key="7">
    <source>
        <dbReference type="ARBA" id="ARBA00022630"/>
    </source>
</evidence>
<dbReference type="PANTHER" id="PTHR42923:SF3">
    <property type="entry name" value="PROTOPORPHYRINOGEN OXIDASE"/>
    <property type="match status" value="1"/>
</dbReference>
<evidence type="ECO:0000256" key="2">
    <source>
        <dbReference type="ARBA" id="ARBA00001974"/>
    </source>
</evidence>
<gene>
    <name evidence="13" type="primary">hemY</name>
    <name evidence="13" type="ORF">GCM10007425_17220</name>
</gene>
<feature type="domain" description="Amine oxidase" evidence="12">
    <location>
        <begin position="17"/>
        <end position="466"/>
    </location>
</feature>
<dbReference type="Gene3D" id="1.10.3110.10">
    <property type="entry name" value="protoporphyrinogen ix oxidase, domain 3"/>
    <property type="match status" value="1"/>
</dbReference>
<dbReference type="NCBIfam" id="TIGR00562">
    <property type="entry name" value="proto_IX_ox"/>
    <property type="match status" value="1"/>
</dbReference>
<evidence type="ECO:0000256" key="6">
    <source>
        <dbReference type="ARBA" id="ARBA00019046"/>
    </source>
</evidence>
<dbReference type="GO" id="GO:0006783">
    <property type="term" value="P:heme biosynthetic process"/>
    <property type="evidence" value="ECO:0007669"/>
    <property type="project" value="UniProtKB-UniRule"/>
</dbReference>
<dbReference type="Proteomes" id="UP000616608">
    <property type="component" value="Unassembled WGS sequence"/>
</dbReference>
<evidence type="ECO:0000256" key="3">
    <source>
        <dbReference type="ARBA" id="ARBA00004744"/>
    </source>
</evidence>
<keyword evidence="14" id="KW-1185">Reference proteome</keyword>
<reference evidence="13" key="2">
    <citation type="submission" date="2020-09" db="EMBL/GenBank/DDBJ databases">
        <authorList>
            <person name="Sun Q."/>
            <person name="Zhou Y."/>
        </authorList>
    </citation>
    <scope>NUCLEOTIDE SEQUENCE</scope>
    <source>
        <strain evidence="13">CGMCC 1.15760</strain>
    </source>
</reference>
<dbReference type="SUPFAM" id="SSF51905">
    <property type="entry name" value="FAD/NAD(P)-binding domain"/>
    <property type="match status" value="1"/>
</dbReference>
<keyword evidence="8 11" id="KW-0274">FAD</keyword>
<keyword evidence="10 11" id="KW-0350">Heme biosynthesis</keyword>
<dbReference type="RefSeq" id="WP_229704199.1">
    <property type="nucleotide sequence ID" value="NZ_BMJT01000005.1"/>
</dbReference>
<evidence type="ECO:0000256" key="11">
    <source>
        <dbReference type="RuleBase" id="RU364052"/>
    </source>
</evidence>
<evidence type="ECO:0000256" key="5">
    <source>
        <dbReference type="ARBA" id="ARBA00012402"/>
    </source>
</evidence>
<dbReference type="InterPro" id="IPR036188">
    <property type="entry name" value="FAD/NAD-bd_sf"/>
</dbReference>
<dbReference type="PANTHER" id="PTHR42923">
    <property type="entry name" value="PROTOPORPHYRINOGEN OXIDASE"/>
    <property type="match status" value="1"/>
</dbReference>
<dbReference type="Gene3D" id="3.50.50.60">
    <property type="entry name" value="FAD/NAD(P)-binding domain"/>
    <property type="match status" value="1"/>
</dbReference>
<comment type="pathway">
    <text evidence="3 11">Porphyrin-containing compound metabolism; protoheme biosynthesis.</text>
</comment>
<evidence type="ECO:0000259" key="12">
    <source>
        <dbReference type="Pfam" id="PF01593"/>
    </source>
</evidence>
<accession>A0A917LH69</accession>
<keyword evidence="9 11" id="KW-0560">Oxidoreductase</keyword>
<comment type="similarity">
    <text evidence="4 11">Belongs to the protoporphyrinogen/coproporphyrinogen oxidase family. Coproporphyrinogen III oxidase subfamily.</text>
</comment>
<dbReference type="SUPFAM" id="SSF54373">
    <property type="entry name" value="FAD-linked reductases, C-terminal domain"/>
    <property type="match status" value="1"/>
</dbReference>
<dbReference type="EC" id="1.3.3.15" evidence="5 11"/>
<dbReference type="InterPro" id="IPR050464">
    <property type="entry name" value="Zeta_carotene_desat/Oxidored"/>
</dbReference>
<keyword evidence="11" id="KW-0963">Cytoplasm</keyword>
<proteinExistence type="inferred from homology"/>
<comment type="function">
    <text evidence="11">Involved in coproporphyrin-dependent heme b biosynthesis. Catalyzes the oxidation of coproporphyrinogen III to coproporphyrin III.</text>
</comment>